<comment type="caution">
    <text evidence="1">The sequence shown here is derived from an EMBL/GenBank/DDBJ whole genome shotgun (WGS) entry which is preliminary data.</text>
</comment>
<dbReference type="AlphaFoldDB" id="A0ABD0X0I4"/>
<sequence length="87" mass="10054">MSSHGLTSIKALYSKQDLLPHMDDFVKEKLLEWNLAELLPAFEAEQIDRECFYLLGGNSLTSLIYLSLGPRLKFQRQLKKLLEVMLI</sequence>
<proteinExistence type="predicted"/>
<evidence type="ECO:0000313" key="2">
    <source>
        <dbReference type="Proteomes" id="UP001557470"/>
    </source>
</evidence>
<evidence type="ECO:0000313" key="1">
    <source>
        <dbReference type="EMBL" id="KAL0992709.1"/>
    </source>
</evidence>
<dbReference type="InterPro" id="IPR013761">
    <property type="entry name" value="SAM/pointed_sf"/>
</dbReference>
<organism evidence="1 2">
    <name type="scientific">Umbra pygmaea</name>
    <name type="common">Eastern mudminnow</name>
    <dbReference type="NCBI Taxonomy" id="75934"/>
    <lineage>
        <taxon>Eukaryota</taxon>
        <taxon>Metazoa</taxon>
        <taxon>Chordata</taxon>
        <taxon>Craniata</taxon>
        <taxon>Vertebrata</taxon>
        <taxon>Euteleostomi</taxon>
        <taxon>Actinopterygii</taxon>
        <taxon>Neopterygii</taxon>
        <taxon>Teleostei</taxon>
        <taxon>Protacanthopterygii</taxon>
        <taxon>Esociformes</taxon>
        <taxon>Umbridae</taxon>
        <taxon>Umbra</taxon>
    </lineage>
</organism>
<dbReference type="SUPFAM" id="SSF47769">
    <property type="entry name" value="SAM/Pointed domain"/>
    <property type="match status" value="1"/>
</dbReference>
<gene>
    <name evidence="1" type="ORF">UPYG_G00097220</name>
</gene>
<dbReference type="Gene3D" id="1.10.150.50">
    <property type="entry name" value="Transcription Factor, Ets-1"/>
    <property type="match status" value="1"/>
</dbReference>
<dbReference type="EMBL" id="JAGEUA010000003">
    <property type="protein sequence ID" value="KAL0992709.1"/>
    <property type="molecule type" value="Genomic_DNA"/>
</dbReference>
<protein>
    <recommendedName>
        <fullName evidence="3">Acyl carrier protein</fullName>
    </recommendedName>
</protein>
<keyword evidence="2" id="KW-1185">Reference proteome</keyword>
<name>A0ABD0X0I4_UMBPY</name>
<reference evidence="1 2" key="1">
    <citation type="submission" date="2024-06" db="EMBL/GenBank/DDBJ databases">
        <authorList>
            <person name="Pan Q."/>
            <person name="Wen M."/>
            <person name="Jouanno E."/>
            <person name="Zahm M."/>
            <person name="Klopp C."/>
            <person name="Cabau C."/>
            <person name="Louis A."/>
            <person name="Berthelot C."/>
            <person name="Parey E."/>
            <person name="Roest Crollius H."/>
            <person name="Montfort J."/>
            <person name="Robinson-Rechavi M."/>
            <person name="Bouchez O."/>
            <person name="Lampietro C."/>
            <person name="Lopez Roques C."/>
            <person name="Donnadieu C."/>
            <person name="Postlethwait J."/>
            <person name="Bobe J."/>
            <person name="Verreycken H."/>
            <person name="Guiguen Y."/>
        </authorList>
    </citation>
    <scope>NUCLEOTIDE SEQUENCE [LARGE SCALE GENOMIC DNA]</scope>
    <source>
        <strain evidence="1">Up_M1</strain>
        <tissue evidence="1">Testis</tissue>
    </source>
</reference>
<dbReference type="Proteomes" id="UP001557470">
    <property type="component" value="Unassembled WGS sequence"/>
</dbReference>
<evidence type="ECO:0008006" key="3">
    <source>
        <dbReference type="Google" id="ProtNLM"/>
    </source>
</evidence>
<accession>A0ABD0X0I4</accession>